<dbReference type="KEGG" id="pef:A7E78_06430"/>
<keyword evidence="3" id="KW-1185">Reference proteome</keyword>
<proteinExistence type="predicted"/>
<gene>
    <name evidence="2" type="ORF">A7E78_06430</name>
</gene>
<dbReference type="Proteomes" id="UP000182517">
    <property type="component" value="Chromosome"/>
</dbReference>
<accession>A0A1L3GNP1</accession>
<dbReference type="EMBL" id="CP015519">
    <property type="protein sequence ID" value="APG27510.1"/>
    <property type="molecule type" value="Genomic_DNA"/>
</dbReference>
<dbReference type="STRING" id="1842532.A7E78_06430"/>
<name>A0A1L3GNP1_9BACT</name>
<dbReference type="RefSeq" id="WP_072283476.1">
    <property type="nucleotide sequence ID" value="NZ_CP015519.1"/>
</dbReference>
<evidence type="ECO:0000313" key="3">
    <source>
        <dbReference type="Proteomes" id="UP000182517"/>
    </source>
</evidence>
<sequence>MKNLKEMLGTHKKTLLFLLIIVLFALVYAVVLQKREVSFGPIKIGPGNGTSQGVGSLDQPSNAVEGLGAGLKE</sequence>
<reference evidence="2 3" key="1">
    <citation type="journal article" date="2017" name="Genome Announc.">
        <title>Complete Genome Sequences of Two Acetylene-Fermenting Pelobacter acetylenicus Strains.</title>
        <authorList>
            <person name="Sutton J.M."/>
            <person name="Baesman S.M."/>
            <person name="Fierst J.L."/>
            <person name="Poret-Peterson A.T."/>
            <person name="Oremland R.S."/>
            <person name="Dunlap D.S."/>
            <person name="Akob D.M."/>
        </authorList>
    </citation>
    <scope>NUCLEOTIDE SEQUENCE [LARGE SCALE GENOMIC DNA]</scope>
    <source>
        <strain evidence="2 3">SFB93</strain>
    </source>
</reference>
<evidence type="ECO:0000313" key="2">
    <source>
        <dbReference type="EMBL" id="APG27510.1"/>
    </source>
</evidence>
<dbReference type="AlphaFoldDB" id="A0A1L3GNP1"/>
<organism evidence="2 3">
    <name type="scientific">Syntrophotalea acetylenivorans</name>
    <dbReference type="NCBI Taxonomy" id="1842532"/>
    <lineage>
        <taxon>Bacteria</taxon>
        <taxon>Pseudomonadati</taxon>
        <taxon>Thermodesulfobacteriota</taxon>
        <taxon>Desulfuromonadia</taxon>
        <taxon>Desulfuromonadales</taxon>
        <taxon>Syntrophotaleaceae</taxon>
        <taxon>Syntrophotalea</taxon>
    </lineage>
</organism>
<protein>
    <submittedName>
        <fullName evidence="2">Uncharacterized protein</fullName>
    </submittedName>
</protein>
<feature type="region of interest" description="Disordered" evidence="1">
    <location>
        <begin position="40"/>
        <end position="73"/>
    </location>
</feature>
<feature type="compositionally biased region" description="Polar residues" evidence="1">
    <location>
        <begin position="53"/>
        <end position="62"/>
    </location>
</feature>
<evidence type="ECO:0000256" key="1">
    <source>
        <dbReference type="SAM" id="MobiDB-lite"/>
    </source>
</evidence>